<dbReference type="AlphaFoldDB" id="A0A0D3I201"/>
<reference evidence="3" key="1">
    <citation type="journal article" date="2013" name="Nature">
        <title>Pan genome of the phytoplankton Emiliania underpins its global distribution.</title>
        <authorList>
            <person name="Read B.A."/>
            <person name="Kegel J."/>
            <person name="Klute M.J."/>
            <person name="Kuo A."/>
            <person name="Lefebvre S.C."/>
            <person name="Maumus F."/>
            <person name="Mayer C."/>
            <person name="Miller J."/>
            <person name="Monier A."/>
            <person name="Salamov A."/>
            <person name="Young J."/>
            <person name="Aguilar M."/>
            <person name="Claverie J.M."/>
            <person name="Frickenhaus S."/>
            <person name="Gonzalez K."/>
            <person name="Herman E.K."/>
            <person name="Lin Y.C."/>
            <person name="Napier J."/>
            <person name="Ogata H."/>
            <person name="Sarno A.F."/>
            <person name="Shmutz J."/>
            <person name="Schroeder D."/>
            <person name="de Vargas C."/>
            <person name="Verret F."/>
            <person name="von Dassow P."/>
            <person name="Valentin K."/>
            <person name="Van de Peer Y."/>
            <person name="Wheeler G."/>
            <person name="Dacks J.B."/>
            <person name="Delwiche C.F."/>
            <person name="Dyhrman S.T."/>
            <person name="Glockner G."/>
            <person name="John U."/>
            <person name="Richards T."/>
            <person name="Worden A.Z."/>
            <person name="Zhang X."/>
            <person name="Grigoriev I.V."/>
            <person name="Allen A.E."/>
            <person name="Bidle K."/>
            <person name="Borodovsky M."/>
            <person name="Bowler C."/>
            <person name="Brownlee C."/>
            <person name="Cock J.M."/>
            <person name="Elias M."/>
            <person name="Gladyshev V.N."/>
            <person name="Groth M."/>
            <person name="Guda C."/>
            <person name="Hadaegh A."/>
            <person name="Iglesias-Rodriguez M.D."/>
            <person name="Jenkins J."/>
            <person name="Jones B.M."/>
            <person name="Lawson T."/>
            <person name="Leese F."/>
            <person name="Lindquist E."/>
            <person name="Lobanov A."/>
            <person name="Lomsadze A."/>
            <person name="Malik S.B."/>
            <person name="Marsh M.E."/>
            <person name="Mackinder L."/>
            <person name="Mock T."/>
            <person name="Mueller-Roeber B."/>
            <person name="Pagarete A."/>
            <person name="Parker M."/>
            <person name="Probert I."/>
            <person name="Quesneville H."/>
            <person name="Raines C."/>
            <person name="Rensing S.A."/>
            <person name="Riano-Pachon D.M."/>
            <person name="Richier S."/>
            <person name="Rokitta S."/>
            <person name="Shiraiwa Y."/>
            <person name="Soanes D.M."/>
            <person name="van der Giezen M."/>
            <person name="Wahlund T.M."/>
            <person name="Williams B."/>
            <person name="Wilson W."/>
            <person name="Wolfe G."/>
            <person name="Wurch L.L."/>
        </authorList>
    </citation>
    <scope>NUCLEOTIDE SEQUENCE</scope>
</reference>
<name>A0A0D3I201_EMIH1</name>
<sequence length="200" mass="21996">MGATNWGVGSEMKLHMPSWREMHGEAFMRGLPSVPGVDTHQWQHYYYDWQPYVASIPLAPDQAWRGAWLEDGTQWIVMSGAHGAWQYRTQQGLSEDGTTFWSKATMLPDGISVSRNFKRLGNVTDAELQSIRSAQASSGLMAAGAASGVAALLGGAYYAYKKLRPPKVATALYCDRASALGYGSKCSNYALRLYGLENFI</sequence>
<keyword evidence="1" id="KW-1133">Transmembrane helix</keyword>
<dbReference type="KEGG" id="ehx:EMIHUDRAFT_448601"/>
<accession>A0A0D3I201</accession>
<dbReference type="RefSeq" id="XP_005757715.1">
    <property type="nucleotide sequence ID" value="XM_005757658.1"/>
</dbReference>
<dbReference type="GeneID" id="17251630"/>
<feature type="transmembrane region" description="Helical" evidence="1">
    <location>
        <begin position="139"/>
        <end position="160"/>
    </location>
</feature>
<evidence type="ECO:0000256" key="1">
    <source>
        <dbReference type="SAM" id="Phobius"/>
    </source>
</evidence>
<evidence type="ECO:0000313" key="3">
    <source>
        <dbReference type="Proteomes" id="UP000013827"/>
    </source>
</evidence>
<organism evidence="2 3">
    <name type="scientific">Emiliania huxleyi (strain CCMP1516)</name>
    <dbReference type="NCBI Taxonomy" id="280463"/>
    <lineage>
        <taxon>Eukaryota</taxon>
        <taxon>Haptista</taxon>
        <taxon>Haptophyta</taxon>
        <taxon>Prymnesiophyceae</taxon>
        <taxon>Isochrysidales</taxon>
        <taxon>Noelaerhabdaceae</taxon>
        <taxon>Emiliania</taxon>
    </lineage>
</organism>
<dbReference type="HOGENOM" id="CLU_1542901_0_0_1"/>
<proteinExistence type="predicted"/>
<dbReference type="EnsemblProtists" id="EOD05286">
    <property type="protein sequence ID" value="EOD05286"/>
    <property type="gene ID" value="EMIHUDRAFT_448601"/>
</dbReference>
<keyword evidence="1" id="KW-0812">Transmembrane</keyword>
<protein>
    <submittedName>
        <fullName evidence="2">Uncharacterized protein</fullName>
    </submittedName>
</protein>
<evidence type="ECO:0000313" key="2">
    <source>
        <dbReference type="EnsemblProtists" id="EOD05286"/>
    </source>
</evidence>
<keyword evidence="3" id="KW-1185">Reference proteome</keyword>
<reference evidence="2" key="2">
    <citation type="submission" date="2024-10" db="UniProtKB">
        <authorList>
            <consortium name="EnsemblProtists"/>
        </authorList>
    </citation>
    <scope>IDENTIFICATION</scope>
</reference>
<keyword evidence="1" id="KW-0472">Membrane</keyword>
<dbReference type="PaxDb" id="2903-EOD05286"/>
<dbReference type="Proteomes" id="UP000013827">
    <property type="component" value="Unassembled WGS sequence"/>
</dbReference>